<sequence>MLKKGNASAEGTQRFVSRMRQEFSTYNQTSYRYLNGTDLMVSKVGYGSYRVDQQVDEHIESLEDSMRSGCNIIDTSSNYTNGASETLIGNVLTKMMNQGEIERDEIILVSKTGYIQGDNLSQAIKREKTDQSWPEIVKYTDGCWHCIHPDFLIDQWERSANRLQVETIDVYLLHNPEYFFSEAKKSEAPEPLPQLRDEFYRRIFQAFVQMERFVQEKKILFFGVSANTFVAPKHDFEHVSLSRVHTEALKAAEAVHGDPHISHFKVVQLPYNLLETGALLEKNNQFEDDMLTVLETAAAINVGVLVNRPLNAITEDRLYRLAKYPYEPQFDYTAQVRASIEILSEQEETLRTQLRSTGNLDDLDKRNQDPFFCMGALLDNIINQIEGRDHWLQVAQRYLIPRVNHWIENTTQKLSDVQQKKLI</sequence>
<dbReference type="PANTHER" id="PTHR42686:SF1">
    <property type="entry name" value="GH17980P-RELATED"/>
    <property type="match status" value="1"/>
</dbReference>
<dbReference type="AlphaFoldDB" id="A0A382DG54"/>
<dbReference type="InterPro" id="IPR020471">
    <property type="entry name" value="AKR"/>
</dbReference>
<evidence type="ECO:0000313" key="2">
    <source>
        <dbReference type="EMBL" id="SVB37486.1"/>
    </source>
</evidence>
<dbReference type="Pfam" id="PF00248">
    <property type="entry name" value="Aldo_ket_red"/>
    <property type="match status" value="1"/>
</dbReference>
<feature type="non-terminal residue" evidence="2">
    <location>
        <position position="423"/>
    </location>
</feature>
<dbReference type="CDD" id="cd19099">
    <property type="entry name" value="AKR_unchar"/>
    <property type="match status" value="1"/>
</dbReference>
<dbReference type="SUPFAM" id="SSF51430">
    <property type="entry name" value="NAD(P)-linked oxidoreductase"/>
    <property type="match status" value="1"/>
</dbReference>
<gene>
    <name evidence="2" type="ORF">METZ01_LOCUS190340</name>
</gene>
<feature type="domain" description="NADP-dependent oxidoreductase" evidence="1">
    <location>
        <begin position="44"/>
        <end position="285"/>
    </location>
</feature>
<dbReference type="PANTHER" id="PTHR42686">
    <property type="entry name" value="GH17980P-RELATED"/>
    <property type="match status" value="1"/>
</dbReference>
<dbReference type="GO" id="GO:0005829">
    <property type="term" value="C:cytosol"/>
    <property type="evidence" value="ECO:0007669"/>
    <property type="project" value="TreeGrafter"/>
</dbReference>
<organism evidence="2">
    <name type="scientific">marine metagenome</name>
    <dbReference type="NCBI Taxonomy" id="408172"/>
    <lineage>
        <taxon>unclassified sequences</taxon>
        <taxon>metagenomes</taxon>
        <taxon>ecological metagenomes</taxon>
    </lineage>
</organism>
<reference evidence="2" key="1">
    <citation type="submission" date="2018-05" db="EMBL/GenBank/DDBJ databases">
        <authorList>
            <person name="Lanie J.A."/>
            <person name="Ng W.-L."/>
            <person name="Kazmierczak K.M."/>
            <person name="Andrzejewski T.M."/>
            <person name="Davidsen T.M."/>
            <person name="Wayne K.J."/>
            <person name="Tettelin H."/>
            <person name="Glass J.I."/>
            <person name="Rusch D."/>
            <person name="Podicherti R."/>
            <person name="Tsui H.-C.T."/>
            <person name="Winkler M.E."/>
        </authorList>
    </citation>
    <scope>NUCLEOTIDE SEQUENCE</scope>
</reference>
<dbReference type="InterPro" id="IPR023210">
    <property type="entry name" value="NADP_OxRdtase_dom"/>
</dbReference>
<dbReference type="EMBL" id="UINC01039259">
    <property type="protein sequence ID" value="SVB37486.1"/>
    <property type="molecule type" value="Genomic_DNA"/>
</dbReference>
<evidence type="ECO:0000259" key="1">
    <source>
        <dbReference type="Pfam" id="PF00248"/>
    </source>
</evidence>
<proteinExistence type="predicted"/>
<dbReference type="GO" id="GO:0016491">
    <property type="term" value="F:oxidoreductase activity"/>
    <property type="evidence" value="ECO:0007669"/>
    <property type="project" value="InterPro"/>
</dbReference>
<accession>A0A382DG54</accession>
<protein>
    <recommendedName>
        <fullName evidence="1">NADP-dependent oxidoreductase domain-containing protein</fullName>
    </recommendedName>
</protein>
<name>A0A382DG54_9ZZZZ</name>
<dbReference type="Gene3D" id="3.20.20.100">
    <property type="entry name" value="NADP-dependent oxidoreductase domain"/>
    <property type="match status" value="1"/>
</dbReference>
<dbReference type="InterPro" id="IPR036812">
    <property type="entry name" value="NAD(P)_OxRdtase_dom_sf"/>
</dbReference>